<feature type="transmembrane region" description="Helical" evidence="1">
    <location>
        <begin position="299"/>
        <end position="317"/>
    </location>
</feature>
<comment type="caution">
    <text evidence="2">The sequence shown here is derived from an EMBL/GenBank/DDBJ whole genome shotgun (WGS) entry which is preliminary data.</text>
</comment>
<dbReference type="AlphaFoldDB" id="A0A2P8HTV2"/>
<reference evidence="2 3" key="1">
    <citation type="submission" date="2018-03" db="EMBL/GenBank/DDBJ databases">
        <title>Genomic Encyclopedia of Archaeal and Bacterial Type Strains, Phase II (KMG-II): from individual species to whole genera.</title>
        <authorList>
            <person name="Goeker M."/>
        </authorList>
    </citation>
    <scope>NUCLEOTIDE SEQUENCE [LARGE SCALE GENOMIC DNA]</scope>
    <source>
        <strain evidence="2 3">DSM 24859</strain>
    </source>
</reference>
<keyword evidence="1" id="KW-0812">Transmembrane</keyword>
<evidence type="ECO:0000256" key="1">
    <source>
        <dbReference type="SAM" id="Phobius"/>
    </source>
</evidence>
<feature type="transmembrane region" description="Helical" evidence="1">
    <location>
        <begin position="354"/>
        <end position="374"/>
    </location>
</feature>
<dbReference type="PANTHER" id="PTHR30092:SF0">
    <property type="entry name" value="INNER MEMBRANE PROTEIN CRED"/>
    <property type="match status" value="1"/>
</dbReference>
<gene>
    <name evidence="2" type="ORF">CLV51_101991</name>
</gene>
<keyword evidence="3" id="KW-1185">Reference proteome</keyword>
<dbReference type="Pfam" id="PF06123">
    <property type="entry name" value="CreD"/>
    <property type="match status" value="1"/>
</dbReference>
<dbReference type="OrthoDB" id="9791851at2"/>
<sequence length="442" mass="49080">MEPSTNEPLSFLDRYAYAIKAMIILIMILVLLIPTTMIQSIIWERRDRQQEATKEVSSRWGNEQNITGPVLAIPYKLAESGGTSYAYLLPENLKINGELLPEKLKRGIFNVAVYTAKLQLSGTFTRDALSKLNISSSAFDWEHASLLIGISDLRGIDNQVQMMWNGKPYLFNPGVVNSDLFSSGIQTPVALNPSDTGALSGNFTVDLGIKGSGRISFSPVGKTTTVGINSSWTNPSFDEAFPPKTRRVDDKGFAATWQVQHLNRNYPQSWTGSQFNIHSADFGIKLFMPAESYQQSMRAVKYAILIIGLTFFIFYFIELSQRRALHPLQYALIGLALCIFYTLLISISEQINFIMAYIIASVLTIGLIIAYTAAAFKSSRIAAAIGATLVLLYGFIYVIISAEDQALLMGSLGLFIILALMMYFSTTIKWDKLGQKNITTNE</sequence>
<dbReference type="InterPro" id="IPR010364">
    <property type="entry name" value="Uncharacterised_IM_CreD"/>
</dbReference>
<keyword evidence="1" id="KW-1133">Transmembrane helix</keyword>
<proteinExistence type="predicted"/>
<protein>
    <submittedName>
        <fullName evidence="2">Inner membrane protein</fullName>
    </submittedName>
</protein>
<organism evidence="2 3">
    <name type="scientific">Chitinophaga niastensis</name>
    <dbReference type="NCBI Taxonomy" id="536980"/>
    <lineage>
        <taxon>Bacteria</taxon>
        <taxon>Pseudomonadati</taxon>
        <taxon>Bacteroidota</taxon>
        <taxon>Chitinophagia</taxon>
        <taxon>Chitinophagales</taxon>
        <taxon>Chitinophagaceae</taxon>
        <taxon>Chitinophaga</taxon>
    </lineage>
</organism>
<feature type="transmembrane region" description="Helical" evidence="1">
    <location>
        <begin position="381"/>
        <end position="400"/>
    </location>
</feature>
<dbReference type="EMBL" id="PYAW01000001">
    <property type="protein sequence ID" value="PSL49656.1"/>
    <property type="molecule type" value="Genomic_DNA"/>
</dbReference>
<evidence type="ECO:0000313" key="3">
    <source>
        <dbReference type="Proteomes" id="UP000240971"/>
    </source>
</evidence>
<dbReference type="PIRSF" id="PIRSF004548">
    <property type="entry name" value="CreD"/>
    <property type="match status" value="1"/>
</dbReference>
<feature type="transmembrane region" description="Helical" evidence="1">
    <location>
        <begin position="406"/>
        <end position="426"/>
    </location>
</feature>
<dbReference type="Proteomes" id="UP000240971">
    <property type="component" value="Unassembled WGS sequence"/>
</dbReference>
<dbReference type="GO" id="GO:0005886">
    <property type="term" value="C:plasma membrane"/>
    <property type="evidence" value="ECO:0007669"/>
    <property type="project" value="TreeGrafter"/>
</dbReference>
<name>A0A2P8HTV2_CHINA</name>
<dbReference type="RefSeq" id="WP_106526875.1">
    <property type="nucleotide sequence ID" value="NZ_PYAW01000001.1"/>
</dbReference>
<accession>A0A2P8HTV2</accession>
<feature type="transmembrane region" description="Helical" evidence="1">
    <location>
        <begin position="21"/>
        <end position="43"/>
    </location>
</feature>
<evidence type="ECO:0000313" key="2">
    <source>
        <dbReference type="EMBL" id="PSL49656.1"/>
    </source>
</evidence>
<dbReference type="PANTHER" id="PTHR30092">
    <property type="entry name" value="INNER MEMBRANE PROTEIN CRED"/>
    <property type="match status" value="1"/>
</dbReference>
<dbReference type="NCBIfam" id="NF008712">
    <property type="entry name" value="PRK11715.1-1"/>
    <property type="match status" value="1"/>
</dbReference>
<feature type="transmembrane region" description="Helical" evidence="1">
    <location>
        <begin position="329"/>
        <end position="348"/>
    </location>
</feature>
<keyword evidence="1" id="KW-0472">Membrane</keyword>